<keyword evidence="2" id="KW-1185">Reference proteome</keyword>
<organism evidence="1 2">
    <name type="scientific">Nephila pilipes</name>
    <name type="common">Giant wood spider</name>
    <name type="synonym">Nephila maculata</name>
    <dbReference type="NCBI Taxonomy" id="299642"/>
    <lineage>
        <taxon>Eukaryota</taxon>
        <taxon>Metazoa</taxon>
        <taxon>Ecdysozoa</taxon>
        <taxon>Arthropoda</taxon>
        <taxon>Chelicerata</taxon>
        <taxon>Arachnida</taxon>
        <taxon>Araneae</taxon>
        <taxon>Araneomorphae</taxon>
        <taxon>Entelegynae</taxon>
        <taxon>Araneoidea</taxon>
        <taxon>Nephilidae</taxon>
        <taxon>Nephila</taxon>
    </lineage>
</organism>
<protein>
    <submittedName>
        <fullName evidence="1">Uncharacterized protein</fullName>
    </submittedName>
</protein>
<dbReference type="EMBL" id="BMAW01013462">
    <property type="protein sequence ID" value="GFT34185.1"/>
    <property type="molecule type" value="Genomic_DNA"/>
</dbReference>
<feature type="non-terminal residue" evidence="1">
    <location>
        <position position="51"/>
    </location>
</feature>
<gene>
    <name evidence="1" type="ORF">NPIL_278941</name>
</gene>
<reference evidence="1" key="1">
    <citation type="submission" date="2020-08" db="EMBL/GenBank/DDBJ databases">
        <title>Multicomponent nature underlies the extraordinary mechanical properties of spider dragline silk.</title>
        <authorList>
            <person name="Kono N."/>
            <person name="Nakamura H."/>
            <person name="Mori M."/>
            <person name="Yoshida Y."/>
            <person name="Ohtoshi R."/>
            <person name="Malay A.D."/>
            <person name="Moran D.A.P."/>
            <person name="Tomita M."/>
            <person name="Numata K."/>
            <person name="Arakawa K."/>
        </authorList>
    </citation>
    <scope>NUCLEOTIDE SEQUENCE</scope>
</reference>
<evidence type="ECO:0000313" key="2">
    <source>
        <dbReference type="Proteomes" id="UP000887013"/>
    </source>
</evidence>
<comment type="caution">
    <text evidence="1">The sequence shown here is derived from an EMBL/GenBank/DDBJ whole genome shotgun (WGS) entry which is preliminary data.</text>
</comment>
<accession>A0A8X6TQQ9</accession>
<sequence>MVYTSVVPYCKRNYKGTKAMVKMLGFFKDDSLRKSGSKPFAGKISPLQIIQ</sequence>
<evidence type="ECO:0000313" key="1">
    <source>
        <dbReference type="EMBL" id="GFT34185.1"/>
    </source>
</evidence>
<proteinExistence type="predicted"/>
<dbReference type="Proteomes" id="UP000887013">
    <property type="component" value="Unassembled WGS sequence"/>
</dbReference>
<name>A0A8X6TQQ9_NEPPI</name>
<dbReference type="AlphaFoldDB" id="A0A8X6TQQ9"/>